<feature type="transmembrane region" description="Helical" evidence="3">
    <location>
        <begin position="21"/>
        <end position="40"/>
    </location>
</feature>
<keyword evidence="3" id="KW-0812">Transmembrane</keyword>
<sequence length="257" mass="28155">MHRDIPLFSDSRGKRGSGVSGMTYALIGICVLLFVGYINLHFGKSAAVREAERHRRDIVAHTAKVQHLEAQHTLKDRSREEMQASIDSLNKRLETAEAALQREAVKAKEFEEKVAVMEGTIELHKQEVEKCGKEKKAAEDESRHAKIEAEYANDALKRCKTDLATSVDGVSSAGLNAGRDPRTAAPEHKKSGATRVEHKKSGASHAEVEVEDEPEDVIEDAPLPRETRRGGDGDGDAGVIFADDETAKAFGFRSGRD</sequence>
<gene>
    <name evidence="4" type="ORF">MCOM1403_LOCUS198</name>
</gene>
<evidence type="ECO:0000256" key="2">
    <source>
        <dbReference type="SAM" id="MobiDB-lite"/>
    </source>
</evidence>
<organism evidence="4">
    <name type="scientific">Micromonas pusilla</name>
    <name type="common">Picoplanktonic green alga</name>
    <name type="synonym">Chromulina pusilla</name>
    <dbReference type="NCBI Taxonomy" id="38833"/>
    <lineage>
        <taxon>Eukaryota</taxon>
        <taxon>Viridiplantae</taxon>
        <taxon>Chlorophyta</taxon>
        <taxon>Mamiellophyceae</taxon>
        <taxon>Mamiellales</taxon>
        <taxon>Mamiellaceae</taxon>
        <taxon>Micromonas</taxon>
    </lineage>
</organism>
<feature type="coiled-coil region" evidence="1">
    <location>
        <begin position="51"/>
        <end position="141"/>
    </location>
</feature>
<proteinExistence type="predicted"/>
<accession>A0A7S0NGY7</accession>
<evidence type="ECO:0000256" key="1">
    <source>
        <dbReference type="SAM" id="Coils"/>
    </source>
</evidence>
<feature type="compositionally biased region" description="Basic and acidic residues" evidence="2">
    <location>
        <begin position="179"/>
        <end position="200"/>
    </location>
</feature>
<keyword evidence="3" id="KW-1133">Transmembrane helix</keyword>
<feature type="region of interest" description="Disordered" evidence="2">
    <location>
        <begin position="169"/>
        <end position="244"/>
    </location>
</feature>
<dbReference type="AlphaFoldDB" id="A0A7S0NGY7"/>
<feature type="compositionally biased region" description="Basic and acidic residues" evidence="2">
    <location>
        <begin position="222"/>
        <end position="232"/>
    </location>
</feature>
<keyword evidence="3" id="KW-0472">Membrane</keyword>
<reference evidence="4" key="1">
    <citation type="submission" date="2021-01" db="EMBL/GenBank/DDBJ databases">
        <authorList>
            <person name="Corre E."/>
            <person name="Pelletier E."/>
            <person name="Niang G."/>
            <person name="Scheremetjew M."/>
            <person name="Finn R."/>
            <person name="Kale V."/>
            <person name="Holt S."/>
            <person name="Cochrane G."/>
            <person name="Meng A."/>
            <person name="Brown T."/>
            <person name="Cohen L."/>
        </authorList>
    </citation>
    <scope>NUCLEOTIDE SEQUENCE</scope>
    <source>
        <strain evidence="4">CCMP1723</strain>
    </source>
</reference>
<name>A0A7S0NGY7_MICPS</name>
<evidence type="ECO:0000313" key="4">
    <source>
        <dbReference type="EMBL" id="CAD8512773.1"/>
    </source>
</evidence>
<evidence type="ECO:0000256" key="3">
    <source>
        <dbReference type="SAM" id="Phobius"/>
    </source>
</evidence>
<dbReference type="EMBL" id="HBEQ01000253">
    <property type="protein sequence ID" value="CAD8512773.1"/>
    <property type="molecule type" value="Transcribed_RNA"/>
</dbReference>
<keyword evidence="1" id="KW-0175">Coiled coil</keyword>
<feature type="compositionally biased region" description="Acidic residues" evidence="2">
    <location>
        <begin position="209"/>
        <end position="219"/>
    </location>
</feature>
<protein>
    <submittedName>
        <fullName evidence="4">Uncharacterized protein</fullName>
    </submittedName>
</protein>